<dbReference type="Proteomes" id="UP000215771">
    <property type="component" value="Unassembled WGS sequence"/>
</dbReference>
<gene>
    <name evidence="1" type="ORF">CIG21_02495</name>
</gene>
<evidence type="ECO:0008006" key="3">
    <source>
        <dbReference type="Google" id="ProtNLM"/>
    </source>
</evidence>
<name>A0A269PFZ8_9CORY</name>
<organism evidence="1 2">
    <name type="scientific">Corynebacterium hadale</name>
    <dbReference type="NCBI Taxonomy" id="2026255"/>
    <lineage>
        <taxon>Bacteria</taxon>
        <taxon>Bacillati</taxon>
        <taxon>Actinomycetota</taxon>
        <taxon>Actinomycetes</taxon>
        <taxon>Mycobacteriales</taxon>
        <taxon>Corynebacteriaceae</taxon>
        <taxon>Corynebacterium</taxon>
    </lineage>
</organism>
<dbReference type="RefSeq" id="WP_095275524.1">
    <property type="nucleotide sequence ID" value="NZ_CP047655.1"/>
</dbReference>
<dbReference type="EMBL" id="NQMQ01000002">
    <property type="protein sequence ID" value="PAJ71057.1"/>
    <property type="molecule type" value="Genomic_DNA"/>
</dbReference>
<dbReference type="Gene3D" id="3.40.50.1820">
    <property type="entry name" value="alpha/beta hydrolase"/>
    <property type="match status" value="1"/>
</dbReference>
<proteinExistence type="predicted"/>
<accession>A0A269PFZ8</accession>
<reference evidence="1 2" key="1">
    <citation type="submission" date="2017-08" db="EMBL/GenBank/DDBJ databases">
        <authorList>
            <person name="de Groot N.N."/>
        </authorList>
    </citation>
    <scope>NUCLEOTIDE SEQUENCE [LARGE SCALE GENOMIC DNA]</scope>
    <source>
        <strain evidence="1 2">NBT06-6</strain>
    </source>
</reference>
<dbReference type="AlphaFoldDB" id="A0A269PFZ8"/>
<dbReference type="SUPFAM" id="SSF53474">
    <property type="entry name" value="alpha/beta-Hydrolases"/>
    <property type="match status" value="1"/>
</dbReference>
<protein>
    <recommendedName>
        <fullName evidence="3">Alpha/beta hydrolase</fullName>
    </recommendedName>
</protein>
<dbReference type="InterPro" id="IPR029058">
    <property type="entry name" value="AB_hydrolase_fold"/>
</dbReference>
<comment type="caution">
    <text evidence="1">The sequence shown here is derived from an EMBL/GenBank/DDBJ whole genome shotgun (WGS) entry which is preliminary data.</text>
</comment>
<evidence type="ECO:0000313" key="1">
    <source>
        <dbReference type="EMBL" id="PAJ71057.1"/>
    </source>
</evidence>
<sequence length="287" mass="31380">MHPERDYSRYAGDVYTYGSLDEFAARNVPSGIHAMSYGAGALEVFLVRRSSNALVVAFHAAVDLSSATLPVFTGQKVTQDLDASVLFVSDPSLELGLSIGWFAGDRERPLQRDLVRVIEHVVEELGAVVVVCQGSSAGGFAALYYSLQLPGSLAVAMNPQTNIMKYYQPRVRDYVDVCWPGSTDDVTDVTVDLVSAYSATTPNKVLYLQNRDDAFHLQHHFGPWASQLRERYGVDWCAMPGDWGDGHAAPPSFVQSAVLEYALSFGGDWAALVRDDEFRFGLEALGA</sequence>
<evidence type="ECO:0000313" key="2">
    <source>
        <dbReference type="Proteomes" id="UP000215771"/>
    </source>
</evidence>